<dbReference type="Pfam" id="PF14394">
    <property type="entry name" value="DUF4423"/>
    <property type="match status" value="1"/>
</dbReference>
<organism evidence="2 3">
    <name type="scientific">Halobacteriovorax vibrionivorans</name>
    <dbReference type="NCBI Taxonomy" id="2152716"/>
    <lineage>
        <taxon>Bacteria</taxon>
        <taxon>Pseudomonadati</taxon>
        <taxon>Bdellovibrionota</taxon>
        <taxon>Bacteriovoracia</taxon>
        <taxon>Bacteriovoracales</taxon>
        <taxon>Halobacteriovoraceae</taxon>
        <taxon>Halobacteriovorax</taxon>
    </lineage>
</organism>
<proteinExistence type="predicted"/>
<reference evidence="3" key="1">
    <citation type="journal article" date="2019" name="Int. J. Syst. Evol. Microbiol.">
        <title>Halobacteriovorax valvorus sp. nov., a novel prokaryotic predator isolated from coastal seawater of China.</title>
        <authorList>
            <person name="Chen M.-X."/>
        </authorList>
    </citation>
    <scope>NUCLEOTIDE SEQUENCE [LARGE SCALE GENOMIC DNA]</scope>
    <source>
        <strain evidence="3">BL9</strain>
    </source>
</reference>
<dbReference type="EMBL" id="QDKL01000003">
    <property type="protein sequence ID" value="RZF20771.1"/>
    <property type="molecule type" value="Genomic_DNA"/>
</dbReference>
<dbReference type="InterPro" id="IPR025537">
    <property type="entry name" value="DUF4423"/>
</dbReference>
<dbReference type="InterPro" id="IPR011873">
    <property type="entry name" value="CHP02147"/>
</dbReference>
<accession>A0ABY0ICU8</accession>
<evidence type="ECO:0000313" key="3">
    <source>
        <dbReference type="Proteomes" id="UP000443582"/>
    </source>
</evidence>
<name>A0ABY0ICU8_9BACT</name>
<sequence>MDIRGIDLFSYIDYRLYLEDVFSERKKLDRKYTFGKWAKELGISSVSGLTMILKGQRHPGPKLIKKLIENLKLNEKEADFFTSLVQAKKNAKGDEEVFQVIAQKRVTDISKKERQVEFKWEMALIREMLKWKNFNTTKDLSSLPIIFQSNEGYQEIIEQMKSSTIIKEEKKKISLNPDYEPQYKLEMSQFVPLHQEICDLSDDSYYMPKEQRILEHVLINVKKEDLTKARKKLYEFIQEFTDEFDREDGSSDDHQIFNLTTLFFPFTK</sequence>
<feature type="domain" description="DUF4423" evidence="1">
    <location>
        <begin position="108"/>
        <end position="265"/>
    </location>
</feature>
<comment type="caution">
    <text evidence="2">The sequence shown here is derived from an EMBL/GenBank/DDBJ whole genome shotgun (WGS) entry which is preliminary data.</text>
</comment>
<dbReference type="RefSeq" id="WP_115362918.1">
    <property type="nucleotide sequence ID" value="NZ_QDKL01000003.1"/>
</dbReference>
<gene>
    <name evidence="2" type="ORF">DAY19_12355</name>
</gene>
<dbReference type="NCBIfam" id="TIGR02147">
    <property type="entry name" value="Fsuc_second"/>
    <property type="match status" value="1"/>
</dbReference>
<evidence type="ECO:0000313" key="2">
    <source>
        <dbReference type="EMBL" id="RZF20771.1"/>
    </source>
</evidence>
<protein>
    <submittedName>
        <fullName evidence="2">TIGR02147 family protein</fullName>
    </submittedName>
</protein>
<keyword evidence="3" id="KW-1185">Reference proteome</keyword>
<dbReference type="Proteomes" id="UP000443582">
    <property type="component" value="Unassembled WGS sequence"/>
</dbReference>
<evidence type="ECO:0000259" key="1">
    <source>
        <dbReference type="Pfam" id="PF14394"/>
    </source>
</evidence>